<feature type="region of interest" description="Disordered" evidence="1">
    <location>
        <begin position="91"/>
        <end position="112"/>
    </location>
</feature>
<evidence type="ECO:0000256" key="1">
    <source>
        <dbReference type="SAM" id="MobiDB-lite"/>
    </source>
</evidence>
<protein>
    <recommendedName>
        <fullName evidence="4">TonB-dependent receptor</fullName>
    </recommendedName>
</protein>
<sequence>MLQRIAVHKTQGRDLPEGGTAGVIDVRTKRPFDFKGRQVTLNAQIEHRDKARTTNPDVSAAPAPSVDVFAEGFRTNIDQRYQDNVMIGFRRTSAARPSRPRRAPTISIPSRA</sequence>
<organism evidence="2 3">
    <name type="scientific">Massilia atriviolacea</name>
    <dbReference type="NCBI Taxonomy" id="2495579"/>
    <lineage>
        <taxon>Bacteria</taxon>
        <taxon>Pseudomonadati</taxon>
        <taxon>Pseudomonadota</taxon>
        <taxon>Betaproteobacteria</taxon>
        <taxon>Burkholderiales</taxon>
        <taxon>Oxalobacteraceae</taxon>
        <taxon>Telluria group</taxon>
        <taxon>Massilia</taxon>
    </lineage>
</organism>
<accession>A0A430HN16</accession>
<comment type="caution">
    <text evidence="2">The sequence shown here is derived from an EMBL/GenBank/DDBJ whole genome shotgun (WGS) entry which is preliminary data.</text>
</comment>
<dbReference type="AlphaFoldDB" id="A0A430HN16"/>
<dbReference type="PANTHER" id="PTHR40980:SF3">
    <property type="entry name" value="TONB-DEPENDENT RECEPTOR-LIKE BETA-BARREL DOMAIN-CONTAINING PROTEIN"/>
    <property type="match status" value="1"/>
</dbReference>
<evidence type="ECO:0000313" key="2">
    <source>
        <dbReference type="EMBL" id="RSZ58889.1"/>
    </source>
</evidence>
<dbReference type="Proteomes" id="UP000278085">
    <property type="component" value="Unassembled WGS sequence"/>
</dbReference>
<dbReference type="PANTHER" id="PTHR40980">
    <property type="entry name" value="PLUG DOMAIN-CONTAINING PROTEIN"/>
    <property type="match status" value="1"/>
</dbReference>
<dbReference type="OrthoDB" id="5476657at2"/>
<gene>
    <name evidence="2" type="ORF">EJB06_11130</name>
</gene>
<dbReference type="RefSeq" id="WP_126074095.1">
    <property type="nucleotide sequence ID" value="NZ_CP051166.1"/>
</dbReference>
<dbReference type="EMBL" id="RXLQ01000005">
    <property type="protein sequence ID" value="RSZ58889.1"/>
    <property type="molecule type" value="Genomic_DNA"/>
</dbReference>
<name>A0A430HN16_9BURK</name>
<keyword evidence="3" id="KW-1185">Reference proteome</keyword>
<feature type="region of interest" description="Disordered" evidence="1">
    <location>
        <begin position="1"/>
        <end position="21"/>
    </location>
</feature>
<reference evidence="2 3" key="1">
    <citation type="submission" date="2018-12" db="EMBL/GenBank/DDBJ databases">
        <authorList>
            <person name="Yang E."/>
        </authorList>
    </citation>
    <scope>NUCLEOTIDE SEQUENCE [LARGE SCALE GENOMIC DNA]</scope>
    <source>
        <strain evidence="2 3">SOD</strain>
    </source>
</reference>
<evidence type="ECO:0008006" key="4">
    <source>
        <dbReference type="Google" id="ProtNLM"/>
    </source>
</evidence>
<evidence type="ECO:0000313" key="3">
    <source>
        <dbReference type="Proteomes" id="UP000278085"/>
    </source>
</evidence>
<proteinExistence type="predicted"/>